<sequence>MQGAMTPIKEIQLEQMTQLRERSKTVSVILNKELQSYLKTITPLFSPRKVLGEYMQSASRDKVVGAEKNYSIILENYKAVLRDAFGYNAKLSSPVSAIQNELVAEPWVYSDDLDGTVLSFSSPVRWVLSYDCSYDLPRLIAEKLKGEQPHYDSITPFVLNALVIWLLLENSPGLVRLLEGLGYTVSIERQPEIAGTLPFVVLTSRVAAFRPQNELVRMVSQFSGSTGFEEIIDVDQIDAIENPLQVKLQSLLNGQA</sequence>
<dbReference type="STRING" id="355243.SAMN03080615_04364"/>
<proteinExistence type="predicted"/>
<name>A0A1H9MBM2_9GAMM</name>
<evidence type="ECO:0000313" key="2">
    <source>
        <dbReference type="Proteomes" id="UP000198749"/>
    </source>
</evidence>
<accession>A0A1H9MBM2</accession>
<protein>
    <submittedName>
        <fullName evidence="1">Uncharacterized protein</fullName>
    </submittedName>
</protein>
<dbReference type="AlphaFoldDB" id="A0A1H9MBM2"/>
<dbReference type="OrthoDB" id="6981172at2"/>
<evidence type="ECO:0000313" key="1">
    <source>
        <dbReference type="EMBL" id="SER21001.1"/>
    </source>
</evidence>
<reference evidence="2" key="1">
    <citation type="submission" date="2016-10" db="EMBL/GenBank/DDBJ databases">
        <authorList>
            <person name="Varghese N."/>
            <person name="Submissions S."/>
        </authorList>
    </citation>
    <scope>NUCLEOTIDE SEQUENCE [LARGE SCALE GENOMIC DNA]</scope>
    <source>
        <strain evidence="2">DSM 18887</strain>
    </source>
</reference>
<dbReference type="Proteomes" id="UP000198749">
    <property type="component" value="Unassembled WGS sequence"/>
</dbReference>
<dbReference type="EMBL" id="FOGB01000025">
    <property type="protein sequence ID" value="SER21001.1"/>
    <property type="molecule type" value="Genomic_DNA"/>
</dbReference>
<organism evidence="1 2">
    <name type="scientific">Amphritea atlantica</name>
    <dbReference type="NCBI Taxonomy" id="355243"/>
    <lineage>
        <taxon>Bacteria</taxon>
        <taxon>Pseudomonadati</taxon>
        <taxon>Pseudomonadota</taxon>
        <taxon>Gammaproteobacteria</taxon>
        <taxon>Oceanospirillales</taxon>
        <taxon>Oceanospirillaceae</taxon>
        <taxon>Amphritea</taxon>
    </lineage>
</organism>
<keyword evidence="2" id="KW-1185">Reference proteome</keyword>
<dbReference type="RefSeq" id="WP_139203239.1">
    <property type="nucleotide sequence ID" value="NZ_AP025284.1"/>
</dbReference>
<gene>
    <name evidence="1" type="ORF">SAMN03080615_04364</name>
</gene>